<reference evidence="4 5" key="1">
    <citation type="submission" date="2019-12" db="EMBL/GenBank/DDBJ databases">
        <title>Nocardia sp. nov. ET3-3 isolated from soil.</title>
        <authorList>
            <person name="Kanchanasin P."/>
            <person name="Tanasupawat S."/>
            <person name="Yuki M."/>
            <person name="Kudo T."/>
        </authorList>
    </citation>
    <scope>NUCLEOTIDE SEQUENCE [LARGE SCALE GENOMIC DNA]</scope>
    <source>
        <strain evidence="4 5">ET3-3</strain>
    </source>
</reference>
<proteinExistence type="predicted"/>
<comment type="caution">
    <text evidence="4">The sequence shown here is derived from an EMBL/GenBank/DDBJ whole genome shotgun (WGS) entry which is preliminary data.</text>
</comment>
<comment type="cofactor">
    <cofactor evidence="1">
        <name>pyridoxal 5'-phosphate</name>
        <dbReference type="ChEBI" id="CHEBI:597326"/>
    </cofactor>
</comment>
<dbReference type="PANTHER" id="PTHR43727:SF2">
    <property type="entry name" value="GROUP IV DECARBOXYLASE"/>
    <property type="match status" value="1"/>
</dbReference>
<dbReference type="Pfam" id="PF02784">
    <property type="entry name" value="Orn_Arg_deC_N"/>
    <property type="match status" value="1"/>
</dbReference>
<organism evidence="4 5">
    <name type="scientific">Nocardia terrae</name>
    <dbReference type="NCBI Taxonomy" id="2675851"/>
    <lineage>
        <taxon>Bacteria</taxon>
        <taxon>Bacillati</taxon>
        <taxon>Actinomycetota</taxon>
        <taxon>Actinomycetes</taxon>
        <taxon>Mycobacteriales</taxon>
        <taxon>Nocardiaceae</taxon>
        <taxon>Nocardia</taxon>
    </lineage>
</organism>
<dbReference type="GO" id="GO:0008836">
    <property type="term" value="F:diaminopimelate decarboxylase activity"/>
    <property type="evidence" value="ECO:0007669"/>
    <property type="project" value="TreeGrafter"/>
</dbReference>
<evidence type="ECO:0000259" key="3">
    <source>
        <dbReference type="Pfam" id="PF02784"/>
    </source>
</evidence>
<evidence type="ECO:0000313" key="5">
    <source>
        <dbReference type="Proteomes" id="UP000466794"/>
    </source>
</evidence>
<dbReference type="EMBL" id="WRPP01000007">
    <property type="protein sequence ID" value="MVU81660.1"/>
    <property type="molecule type" value="Genomic_DNA"/>
</dbReference>
<dbReference type="PANTHER" id="PTHR43727">
    <property type="entry name" value="DIAMINOPIMELATE DECARBOXYLASE"/>
    <property type="match status" value="1"/>
</dbReference>
<sequence length="278" mass="30832">MPAQRDSWEQQLLDDPDLLRDMAGQLGRPFHIMYPARVTRNIRGFQQVFAQSGVTGDIYYGKKANKSPSVVRARAETGVGVDVSSCEEFRAALRGGIRGMDPMVTGPTKSDELLRMSATYGHRLRTSGIRLSIEPGRALLDRVGCTVFRIQGVKVRLAHEIPYIILTVDGTSPSLSEQWFDSEYLPDPALWPPYPSTVTPTCVGGSSCLETDMLSRRRIPLPRAAITDDLLIYPNTGGYQMDSNESRAHGLPLPPKIILRHSTSDGLFDREIEEPCET</sequence>
<dbReference type="InterPro" id="IPR029066">
    <property type="entry name" value="PLP-binding_barrel"/>
</dbReference>
<dbReference type="Gene3D" id="3.20.20.10">
    <property type="entry name" value="Alanine racemase"/>
    <property type="match status" value="1"/>
</dbReference>
<dbReference type="Proteomes" id="UP000466794">
    <property type="component" value="Unassembled WGS sequence"/>
</dbReference>
<dbReference type="InterPro" id="IPR009006">
    <property type="entry name" value="Ala_racemase/Decarboxylase_C"/>
</dbReference>
<dbReference type="AlphaFoldDB" id="A0A7K1V4T0"/>
<feature type="domain" description="Orn/DAP/Arg decarboxylase 2 N-terminal" evidence="3">
    <location>
        <begin position="37"/>
        <end position="119"/>
    </location>
</feature>
<keyword evidence="5" id="KW-1185">Reference proteome</keyword>
<name>A0A7K1V4T0_9NOCA</name>
<dbReference type="SUPFAM" id="SSF50621">
    <property type="entry name" value="Alanine racemase C-terminal domain-like"/>
    <property type="match status" value="1"/>
</dbReference>
<keyword evidence="2" id="KW-0663">Pyridoxal phosphate</keyword>
<evidence type="ECO:0000256" key="2">
    <source>
        <dbReference type="ARBA" id="ARBA00022898"/>
    </source>
</evidence>
<dbReference type="InterPro" id="IPR022644">
    <property type="entry name" value="De-COase2_N"/>
</dbReference>
<evidence type="ECO:0000256" key="1">
    <source>
        <dbReference type="ARBA" id="ARBA00001933"/>
    </source>
</evidence>
<dbReference type="Gene3D" id="2.40.37.10">
    <property type="entry name" value="Lyase, Ornithine Decarboxylase, Chain A, domain 1"/>
    <property type="match status" value="1"/>
</dbReference>
<gene>
    <name evidence="4" type="ORF">GPX89_31030</name>
</gene>
<protein>
    <recommendedName>
        <fullName evidence="3">Orn/DAP/Arg decarboxylase 2 N-terminal domain-containing protein</fullName>
    </recommendedName>
</protein>
<accession>A0A7K1V4T0</accession>
<evidence type="ECO:0000313" key="4">
    <source>
        <dbReference type="EMBL" id="MVU81660.1"/>
    </source>
</evidence>
<dbReference type="SUPFAM" id="SSF51419">
    <property type="entry name" value="PLP-binding barrel"/>
    <property type="match status" value="1"/>
</dbReference>
<dbReference type="GO" id="GO:0009089">
    <property type="term" value="P:lysine biosynthetic process via diaminopimelate"/>
    <property type="evidence" value="ECO:0007669"/>
    <property type="project" value="TreeGrafter"/>
</dbReference>